<dbReference type="PANTHER" id="PTHR48017">
    <property type="entry name" value="OS05G0424000 PROTEIN-RELATED"/>
    <property type="match status" value="1"/>
</dbReference>
<evidence type="ECO:0000256" key="2">
    <source>
        <dbReference type="ARBA" id="ARBA00022448"/>
    </source>
</evidence>
<evidence type="ECO:0000256" key="6">
    <source>
        <dbReference type="ARBA" id="ARBA00023136"/>
    </source>
</evidence>
<name>A0AAF0PSU9_SOLVR</name>
<keyword evidence="2" id="KW-0813">Transport</keyword>
<evidence type="ECO:0000256" key="5">
    <source>
        <dbReference type="ARBA" id="ARBA00022989"/>
    </source>
</evidence>
<keyword evidence="3 7" id="KW-0812">Transmembrane</keyword>
<reference evidence="9" key="1">
    <citation type="submission" date="2023-08" db="EMBL/GenBank/DDBJ databases">
        <title>A de novo genome assembly of Solanum verrucosum Schlechtendal, a Mexican diploid species geographically isolated from the other diploid A-genome species in potato relatives.</title>
        <authorList>
            <person name="Hosaka K."/>
        </authorList>
    </citation>
    <scope>NUCLEOTIDE SEQUENCE</scope>
    <source>
        <tissue evidence="9">Young leaves</tissue>
    </source>
</reference>
<evidence type="ECO:0000313" key="10">
    <source>
        <dbReference type="Proteomes" id="UP001234989"/>
    </source>
</evidence>
<dbReference type="GO" id="GO:0006865">
    <property type="term" value="P:amino acid transport"/>
    <property type="evidence" value="ECO:0007669"/>
    <property type="project" value="UniProtKB-KW"/>
</dbReference>
<keyword evidence="5 7" id="KW-1133">Transmembrane helix</keyword>
<keyword evidence="4" id="KW-0029">Amino-acid transport</keyword>
<sequence>VKKASISAIVITTLFYLCCSFFGYAAFGNDIPVGNLLTGFYKPFWLVDFANACIVLHLFGGYIASQYSHLLKKWAIQKYLKIDS</sequence>
<evidence type="ECO:0000256" key="4">
    <source>
        <dbReference type="ARBA" id="ARBA00022970"/>
    </source>
</evidence>
<evidence type="ECO:0000313" key="9">
    <source>
        <dbReference type="EMBL" id="WMV09275.1"/>
    </source>
</evidence>
<keyword evidence="6 7" id="KW-0472">Membrane</keyword>
<comment type="subcellular location">
    <subcellularLocation>
        <location evidence="1">Membrane</location>
    </subcellularLocation>
</comment>
<evidence type="ECO:0000256" key="7">
    <source>
        <dbReference type="SAM" id="Phobius"/>
    </source>
</evidence>
<dbReference type="Pfam" id="PF01490">
    <property type="entry name" value="Aa_trans"/>
    <property type="match status" value="1"/>
</dbReference>
<feature type="transmembrane region" description="Helical" evidence="7">
    <location>
        <begin position="44"/>
        <end position="64"/>
    </location>
</feature>
<evidence type="ECO:0000256" key="1">
    <source>
        <dbReference type="ARBA" id="ARBA00004370"/>
    </source>
</evidence>
<dbReference type="AlphaFoldDB" id="A0AAF0PSU9"/>
<dbReference type="GO" id="GO:0016020">
    <property type="term" value="C:membrane"/>
    <property type="evidence" value="ECO:0007669"/>
    <property type="project" value="UniProtKB-SubCell"/>
</dbReference>
<gene>
    <name evidence="9" type="ORF">MTR67_002660</name>
</gene>
<accession>A0AAF0PSU9</accession>
<evidence type="ECO:0000256" key="3">
    <source>
        <dbReference type="ARBA" id="ARBA00022692"/>
    </source>
</evidence>
<dbReference type="Proteomes" id="UP001234989">
    <property type="component" value="Chromosome 1"/>
</dbReference>
<protein>
    <recommendedName>
        <fullName evidence="8">Amino acid transporter transmembrane domain-containing protein</fullName>
    </recommendedName>
</protein>
<keyword evidence="10" id="KW-1185">Reference proteome</keyword>
<dbReference type="EMBL" id="CP133612">
    <property type="protein sequence ID" value="WMV09275.1"/>
    <property type="molecule type" value="Genomic_DNA"/>
</dbReference>
<organism evidence="9 10">
    <name type="scientific">Solanum verrucosum</name>
    <dbReference type="NCBI Taxonomy" id="315347"/>
    <lineage>
        <taxon>Eukaryota</taxon>
        <taxon>Viridiplantae</taxon>
        <taxon>Streptophyta</taxon>
        <taxon>Embryophyta</taxon>
        <taxon>Tracheophyta</taxon>
        <taxon>Spermatophyta</taxon>
        <taxon>Magnoliopsida</taxon>
        <taxon>eudicotyledons</taxon>
        <taxon>Gunneridae</taxon>
        <taxon>Pentapetalae</taxon>
        <taxon>asterids</taxon>
        <taxon>lamiids</taxon>
        <taxon>Solanales</taxon>
        <taxon>Solanaceae</taxon>
        <taxon>Solanoideae</taxon>
        <taxon>Solaneae</taxon>
        <taxon>Solanum</taxon>
    </lineage>
</organism>
<evidence type="ECO:0000259" key="8">
    <source>
        <dbReference type="Pfam" id="PF01490"/>
    </source>
</evidence>
<feature type="non-terminal residue" evidence="9">
    <location>
        <position position="1"/>
    </location>
</feature>
<dbReference type="InterPro" id="IPR013057">
    <property type="entry name" value="AA_transpt_TM"/>
</dbReference>
<feature type="domain" description="Amino acid transporter transmembrane" evidence="8">
    <location>
        <begin position="2"/>
        <end position="62"/>
    </location>
</feature>
<proteinExistence type="predicted"/>